<keyword evidence="8" id="KW-0175">Coiled coil</keyword>
<protein>
    <recommendedName>
        <fullName evidence="7">Flagellar assembly protein FliH</fullName>
    </recommendedName>
</protein>
<organism evidence="10 11">
    <name type="scientific">Oikeobacillus pervagus</name>
    <dbReference type="NCBI Taxonomy" id="1325931"/>
    <lineage>
        <taxon>Bacteria</taxon>
        <taxon>Bacillati</taxon>
        <taxon>Bacillota</taxon>
        <taxon>Bacilli</taxon>
        <taxon>Bacillales</taxon>
        <taxon>Bacillaceae</taxon>
        <taxon>Oikeobacillus</taxon>
    </lineage>
</organism>
<evidence type="ECO:0000313" key="10">
    <source>
        <dbReference type="EMBL" id="MDQ0214302.1"/>
    </source>
</evidence>
<feature type="domain" description="Flagellar assembly protein FliH/Type III secretion system HrpE" evidence="9">
    <location>
        <begin position="121"/>
        <end position="244"/>
    </location>
</feature>
<keyword evidence="5" id="KW-0653">Protein transport</keyword>
<keyword evidence="10" id="KW-0969">Cilium</keyword>
<evidence type="ECO:0000256" key="3">
    <source>
        <dbReference type="ARBA" id="ARBA00022448"/>
    </source>
</evidence>
<dbReference type="GO" id="GO:0005829">
    <property type="term" value="C:cytosol"/>
    <property type="evidence" value="ECO:0007669"/>
    <property type="project" value="TreeGrafter"/>
</dbReference>
<evidence type="ECO:0000313" key="11">
    <source>
        <dbReference type="Proteomes" id="UP001237207"/>
    </source>
</evidence>
<comment type="similarity">
    <text evidence="2">Belongs to the FliH family.</text>
</comment>
<dbReference type="InterPro" id="IPR022524">
    <property type="entry name" value="FliH_Bacilli"/>
</dbReference>
<proteinExistence type="inferred from homology"/>
<dbReference type="Proteomes" id="UP001237207">
    <property type="component" value="Unassembled WGS sequence"/>
</dbReference>
<comment type="caution">
    <text evidence="10">The sequence shown here is derived from an EMBL/GenBank/DDBJ whole genome shotgun (WGS) entry which is preliminary data.</text>
</comment>
<dbReference type="PANTHER" id="PTHR34982:SF1">
    <property type="entry name" value="FLAGELLAR ASSEMBLY PROTEIN FLIH"/>
    <property type="match status" value="1"/>
</dbReference>
<keyword evidence="6" id="KW-1006">Bacterial flagellum protein export</keyword>
<dbReference type="InterPro" id="IPR018035">
    <property type="entry name" value="Flagellar_FliH/T3SS_HrpE"/>
</dbReference>
<sequence>MSRIIKSRFAKEREETSKIIEIKMIRPPQIAEEEGQVDESNYLIEKEQLFLEANEQAKEIKRKAIESAEQTRQQIEEEKQQWNEEKQQLIEEAFEQGLTKGNEEGRRRGYEEWISQIEIAKQVIDESKMEFEKNVQGSEKVILDLSMKIAEKIIGIALENQEGSFISLVKQGLKACRDEHEVQIHIHPNQYSLLVSQREELEAIFPVNAQLYLYPNEDLPEDGCYIETKQGHLDISVDSQLQQIRNKLFELIEGDFK</sequence>
<keyword evidence="3" id="KW-0813">Transport</keyword>
<evidence type="ECO:0000256" key="1">
    <source>
        <dbReference type="ARBA" id="ARBA00003041"/>
    </source>
</evidence>
<name>A0AAJ1SZ01_9BACI</name>
<keyword evidence="10" id="KW-0966">Cell projection</keyword>
<feature type="coiled-coil region" evidence="8">
    <location>
        <begin position="43"/>
        <end position="92"/>
    </location>
</feature>
<evidence type="ECO:0000259" key="9">
    <source>
        <dbReference type="Pfam" id="PF02108"/>
    </source>
</evidence>
<keyword evidence="4" id="KW-1005">Bacterial flagellum biogenesis</keyword>
<dbReference type="EMBL" id="JAUSUC010000005">
    <property type="protein sequence ID" value="MDQ0214302.1"/>
    <property type="molecule type" value="Genomic_DNA"/>
</dbReference>
<dbReference type="RefSeq" id="WP_307256288.1">
    <property type="nucleotide sequence ID" value="NZ_JAUSUC010000005.1"/>
</dbReference>
<dbReference type="SUPFAM" id="SSF160527">
    <property type="entry name" value="V-type ATPase subunit E-like"/>
    <property type="match status" value="1"/>
</dbReference>
<dbReference type="InterPro" id="IPR051472">
    <property type="entry name" value="T3SS_Stator/FliH"/>
</dbReference>
<dbReference type="PANTHER" id="PTHR34982">
    <property type="entry name" value="YOP PROTEINS TRANSLOCATION PROTEIN L"/>
    <property type="match status" value="1"/>
</dbReference>
<accession>A0AAJ1SZ01</accession>
<dbReference type="Pfam" id="PF02108">
    <property type="entry name" value="FliH"/>
    <property type="match status" value="1"/>
</dbReference>
<comment type="function">
    <text evidence="1">Needed for flagellar regrowth and assembly.</text>
</comment>
<evidence type="ECO:0000256" key="8">
    <source>
        <dbReference type="SAM" id="Coils"/>
    </source>
</evidence>
<dbReference type="AlphaFoldDB" id="A0AAJ1SZ01"/>
<evidence type="ECO:0000256" key="6">
    <source>
        <dbReference type="ARBA" id="ARBA00023225"/>
    </source>
</evidence>
<dbReference type="GO" id="GO:0044781">
    <property type="term" value="P:bacterial-type flagellum organization"/>
    <property type="evidence" value="ECO:0007669"/>
    <property type="project" value="UniProtKB-KW"/>
</dbReference>
<reference evidence="10" key="1">
    <citation type="submission" date="2023-07" db="EMBL/GenBank/DDBJ databases">
        <title>Genomic Encyclopedia of Type Strains, Phase IV (KMG-IV): sequencing the most valuable type-strain genomes for metagenomic binning, comparative biology and taxonomic classification.</title>
        <authorList>
            <person name="Goeker M."/>
        </authorList>
    </citation>
    <scope>NUCLEOTIDE SEQUENCE</scope>
    <source>
        <strain evidence="10">DSM 23947</strain>
    </source>
</reference>
<gene>
    <name evidence="10" type="ORF">J2S13_000698</name>
</gene>
<dbReference type="NCBIfam" id="TIGR03825">
    <property type="entry name" value="FliH_bacil"/>
    <property type="match status" value="1"/>
</dbReference>
<evidence type="ECO:0000256" key="7">
    <source>
        <dbReference type="NCBIfam" id="TIGR03825"/>
    </source>
</evidence>
<evidence type="ECO:0000256" key="2">
    <source>
        <dbReference type="ARBA" id="ARBA00006602"/>
    </source>
</evidence>
<evidence type="ECO:0000256" key="5">
    <source>
        <dbReference type="ARBA" id="ARBA00022927"/>
    </source>
</evidence>
<evidence type="ECO:0000256" key="4">
    <source>
        <dbReference type="ARBA" id="ARBA00022795"/>
    </source>
</evidence>
<dbReference type="GO" id="GO:0015031">
    <property type="term" value="P:protein transport"/>
    <property type="evidence" value="ECO:0007669"/>
    <property type="project" value="UniProtKB-KW"/>
</dbReference>
<keyword evidence="10" id="KW-0282">Flagellum</keyword>
<keyword evidence="11" id="KW-1185">Reference proteome</keyword>